<dbReference type="EMBL" id="BARV01037972">
    <property type="protein sequence ID" value="GAI56148.1"/>
    <property type="molecule type" value="Genomic_DNA"/>
</dbReference>
<proteinExistence type="predicted"/>
<feature type="non-terminal residue" evidence="1">
    <location>
        <position position="75"/>
    </location>
</feature>
<protein>
    <submittedName>
        <fullName evidence="1">Uncharacterized protein</fullName>
    </submittedName>
</protein>
<comment type="caution">
    <text evidence="1">The sequence shown here is derived from an EMBL/GenBank/DDBJ whole genome shotgun (WGS) entry which is preliminary data.</text>
</comment>
<sequence>MTQENQPEQVQGKWWILFPLRGLHITDEHPNLKNPIFGDATIISRSHIREIVQLAKFNEAAAPGHDHEKDIIFMI</sequence>
<accession>X1PJX7</accession>
<dbReference type="AlphaFoldDB" id="X1PJX7"/>
<gene>
    <name evidence="1" type="ORF">S06H3_58621</name>
</gene>
<name>X1PJX7_9ZZZZ</name>
<reference evidence="1" key="1">
    <citation type="journal article" date="2014" name="Front. Microbiol.">
        <title>High frequency of phylogenetically diverse reductive dehalogenase-homologous genes in deep subseafloor sedimentary metagenomes.</title>
        <authorList>
            <person name="Kawai M."/>
            <person name="Futagami T."/>
            <person name="Toyoda A."/>
            <person name="Takaki Y."/>
            <person name="Nishi S."/>
            <person name="Hori S."/>
            <person name="Arai W."/>
            <person name="Tsubouchi T."/>
            <person name="Morono Y."/>
            <person name="Uchiyama I."/>
            <person name="Ito T."/>
            <person name="Fujiyama A."/>
            <person name="Inagaki F."/>
            <person name="Takami H."/>
        </authorList>
    </citation>
    <scope>NUCLEOTIDE SEQUENCE</scope>
    <source>
        <strain evidence="1">Expedition CK06-06</strain>
    </source>
</reference>
<evidence type="ECO:0000313" key="1">
    <source>
        <dbReference type="EMBL" id="GAI56148.1"/>
    </source>
</evidence>
<organism evidence="1">
    <name type="scientific">marine sediment metagenome</name>
    <dbReference type="NCBI Taxonomy" id="412755"/>
    <lineage>
        <taxon>unclassified sequences</taxon>
        <taxon>metagenomes</taxon>
        <taxon>ecological metagenomes</taxon>
    </lineage>
</organism>